<accession>A0AAN7KJU6</accession>
<sequence length="100" mass="11438">MYELSGLARGCGWQHLIVYVNMTSFYLIGMPAAILLGFKFELHAKVMVVMDQAHHNYKNPKLTLAEVLKFVDAGTVDRINMWYLLSSSGSVDHNFKRQME</sequence>
<gene>
    <name evidence="2" type="ORF">SAY87_003870</name>
</gene>
<name>A0AAN7KJU6_9MYRT</name>
<protein>
    <submittedName>
        <fullName evidence="2">Uncharacterized protein</fullName>
    </submittedName>
</protein>
<dbReference type="Proteomes" id="UP001345219">
    <property type="component" value="Chromosome 3"/>
</dbReference>
<dbReference type="AlphaFoldDB" id="A0AAN7KJU6"/>
<evidence type="ECO:0000313" key="2">
    <source>
        <dbReference type="EMBL" id="KAK4768729.1"/>
    </source>
</evidence>
<keyword evidence="1" id="KW-0472">Membrane</keyword>
<dbReference type="EMBL" id="JAXIOK010000006">
    <property type="protein sequence ID" value="KAK4768729.1"/>
    <property type="molecule type" value="Genomic_DNA"/>
</dbReference>
<keyword evidence="3" id="KW-1185">Reference proteome</keyword>
<evidence type="ECO:0000313" key="3">
    <source>
        <dbReference type="Proteomes" id="UP001345219"/>
    </source>
</evidence>
<feature type="transmembrane region" description="Helical" evidence="1">
    <location>
        <begin position="16"/>
        <end position="38"/>
    </location>
</feature>
<comment type="caution">
    <text evidence="2">The sequence shown here is derived from an EMBL/GenBank/DDBJ whole genome shotgun (WGS) entry which is preliminary data.</text>
</comment>
<reference evidence="2 3" key="1">
    <citation type="journal article" date="2023" name="Hortic Res">
        <title>Pangenome of water caltrop reveals structural variations and asymmetric subgenome divergence after allopolyploidization.</title>
        <authorList>
            <person name="Zhang X."/>
            <person name="Chen Y."/>
            <person name="Wang L."/>
            <person name="Yuan Y."/>
            <person name="Fang M."/>
            <person name="Shi L."/>
            <person name="Lu R."/>
            <person name="Comes H.P."/>
            <person name="Ma Y."/>
            <person name="Chen Y."/>
            <person name="Huang G."/>
            <person name="Zhou Y."/>
            <person name="Zheng Z."/>
            <person name="Qiu Y."/>
        </authorList>
    </citation>
    <scope>NUCLEOTIDE SEQUENCE [LARGE SCALE GENOMIC DNA]</scope>
    <source>
        <tissue evidence="2">Roots</tissue>
    </source>
</reference>
<proteinExistence type="predicted"/>
<keyword evidence="1" id="KW-0812">Transmembrane</keyword>
<evidence type="ECO:0000256" key="1">
    <source>
        <dbReference type="SAM" id="Phobius"/>
    </source>
</evidence>
<organism evidence="2 3">
    <name type="scientific">Trapa incisa</name>
    <dbReference type="NCBI Taxonomy" id="236973"/>
    <lineage>
        <taxon>Eukaryota</taxon>
        <taxon>Viridiplantae</taxon>
        <taxon>Streptophyta</taxon>
        <taxon>Embryophyta</taxon>
        <taxon>Tracheophyta</taxon>
        <taxon>Spermatophyta</taxon>
        <taxon>Magnoliopsida</taxon>
        <taxon>eudicotyledons</taxon>
        <taxon>Gunneridae</taxon>
        <taxon>Pentapetalae</taxon>
        <taxon>rosids</taxon>
        <taxon>malvids</taxon>
        <taxon>Myrtales</taxon>
        <taxon>Lythraceae</taxon>
        <taxon>Trapa</taxon>
    </lineage>
</organism>
<keyword evidence="1" id="KW-1133">Transmembrane helix</keyword>